<comment type="similarity">
    <text evidence="2">Belongs to the thymidylate kinase family.</text>
</comment>
<dbReference type="GO" id="GO:0004798">
    <property type="term" value="F:dTMP kinase activity"/>
    <property type="evidence" value="ECO:0007669"/>
    <property type="project" value="UniProtKB-EC"/>
</dbReference>
<dbReference type="FunFam" id="3.40.50.300:FF:000679">
    <property type="entry name" value="Thymidylate kinase"/>
    <property type="match status" value="1"/>
</dbReference>
<evidence type="ECO:0000256" key="9">
    <source>
        <dbReference type="ARBA" id="ARBA00022840"/>
    </source>
</evidence>
<dbReference type="OrthoDB" id="425602at2759"/>
<dbReference type="NCBIfam" id="TIGR00041">
    <property type="entry name" value="DTMP_kinase"/>
    <property type="match status" value="1"/>
</dbReference>
<dbReference type="GO" id="GO:0005524">
    <property type="term" value="F:ATP binding"/>
    <property type="evidence" value="ECO:0007669"/>
    <property type="project" value="UniProtKB-KW"/>
</dbReference>
<dbReference type="InterPro" id="IPR018095">
    <property type="entry name" value="Thymidylate_kin_CS"/>
</dbReference>
<proteinExistence type="inferred from homology"/>
<comment type="pathway">
    <text evidence="1">Pyrimidine metabolism; dTTP biosynthesis.</text>
</comment>
<dbReference type="GO" id="GO:0006235">
    <property type="term" value="P:dTTP biosynthetic process"/>
    <property type="evidence" value="ECO:0007669"/>
    <property type="project" value="TreeGrafter"/>
</dbReference>
<evidence type="ECO:0000256" key="3">
    <source>
        <dbReference type="ARBA" id="ARBA00012980"/>
    </source>
</evidence>
<dbReference type="SUPFAM" id="SSF52540">
    <property type="entry name" value="P-loop containing nucleoside triphosphate hydrolases"/>
    <property type="match status" value="1"/>
</dbReference>
<dbReference type="Proteomes" id="UP001151287">
    <property type="component" value="Unassembled WGS sequence"/>
</dbReference>
<evidence type="ECO:0000256" key="7">
    <source>
        <dbReference type="ARBA" id="ARBA00022741"/>
    </source>
</evidence>
<comment type="caution">
    <text evidence="11">The sequence shown here is derived from an EMBL/GenBank/DDBJ whole genome shotgun (WGS) entry which is preliminary data.</text>
</comment>
<evidence type="ECO:0000256" key="6">
    <source>
        <dbReference type="ARBA" id="ARBA00022727"/>
    </source>
</evidence>
<keyword evidence="8" id="KW-0418">Kinase</keyword>
<dbReference type="PANTHER" id="PTHR10344">
    <property type="entry name" value="THYMIDYLATE KINASE"/>
    <property type="match status" value="1"/>
</dbReference>
<dbReference type="InterPro" id="IPR039430">
    <property type="entry name" value="Thymidylate_kin-like_dom"/>
</dbReference>
<keyword evidence="12" id="KW-1185">Reference proteome</keyword>
<dbReference type="GO" id="GO:0005739">
    <property type="term" value="C:mitochondrion"/>
    <property type="evidence" value="ECO:0007669"/>
    <property type="project" value="TreeGrafter"/>
</dbReference>
<dbReference type="EC" id="2.7.4.9" evidence="3"/>
<dbReference type="GO" id="GO:0006233">
    <property type="term" value="P:dTDP biosynthetic process"/>
    <property type="evidence" value="ECO:0007669"/>
    <property type="project" value="InterPro"/>
</dbReference>
<dbReference type="EMBL" id="JAMQYH010000001">
    <property type="protein sequence ID" value="KAJ1703458.1"/>
    <property type="molecule type" value="Genomic_DNA"/>
</dbReference>
<keyword evidence="6" id="KW-0545">Nucleotide biosynthesis</keyword>
<evidence type="ECO:0000256" key="5">
    <source>
        <dbReference type="ARBA" id="ARBA00022679"/>
    </source>
</evidence>
<evidence type="ECO:0000256" key="2">
    <source>
        <dbReference type="ARBA" id="ARBA00009776"/>
    </source>
</evidence>
<dbReference type="InterPro" id="IPR027417">
    <property type="entry name" value="P-loop_NTPase"/>
</dbReference>
<keyword evidence="9" id="KW-0067">ATP-binding</keyword>
<protein>
    <recommendedName>
        <fullName evidence="4">Thymidylate kinase</fullName>
        <ecNumber evidence="3">2.7.4.9</ecNumber>
    </recommendedName>
</protein>
<dbReference type="PROSITE" id="PS01331">
    <property type="entry name" value="THYMIDYLATE_KINASE"/>
    <property type="match status" value="1"/>
</dbReference>
<dbReference type="HAMAP" id="MF_00165">
    <property type="entry name" value="Thymidylate_kinase"/>
    <property type="match status" value="1"/>
</dbReference>
<feature type="domain" description="Thymidylate kinase-like" evidence="10">
    <location>
        <begin position="63"/>
        <end position="238"/>
    </location>
</feature>
<dbReference type="GO" id="GO:0005634">
    <property type="term" value="C:nucleus"/>
    <property type="evidence" value="ECO:0007669"/>
    <property type="project" value="TreeGrafter"/>
</dbReference>
<reference evidence="11" key="1">
    <citation type="journal article" date="2022" name="Cell">
        <title>Repeat-based holocentromeres influence genome architecture and karyotype evolution.</title>
        <authorList>
            <person name="Hofstatter P.G."/>
            <person name="Thangavel G."/>
            <person name="Lux T."/>
            <person name="Neumann P."/>
            <person name="Vondrak T."/>
            <person name="Novak P."/>
            <person name="Zhang M."/>
            <person name="Costa L."/>
            <person name="Castellani M."/>
            <person name="Scott A."/>
            <person name="Toegelov H."/>
            <person name="Fuchs J."/>
            <person name="Mata-Sucre Y."/>
            <person name="Dias Y."/>
            <person name="Vanzela A.L.L."/>
            <person name="Huettel B."/>
            <person name="Almeida C.C.S."/>
            <person name="Simkova H."/>
            <person name="Souza G."/>
            <person name="Pedrosa-Harand A."/>
            <person name="Macas J."/>
            <person name="Mayer K.F.X."/>
            <person name="Houben A."/>
            <person name="Marques A."/>
        </authorList>
    </citation>
    <scope>NUCLEOTIDE SEQUENCE</scope>
    <source>
        <strain evidence="11">RhyBre1mFocal</strain>
    </source>
</reference>
<dbReference type="InterPro" id="IPR018094">
    <property type="entry name" value="Thymidylate_kinase"/>
</dbReference>
<dbReference type="CDD" id="cd01672">
    <property type="entry name" value="TMPK"/>
    <property type="match status" value="1"/>
</dbReference>
<gene>
    <name evidence="11" type="ORF">LUZ63_003237</name>
</gene>
<evidence type="ECO:0000256" key="8">
    <source>
        <dbReference type="ARBA" id="ARBA00022777"/>
    </source>
</evidence>
<keyword evidence="7" id="KW-0547">Nucleotide-binding</keyword>
<dbReference type="GO" id="GO:0005829">
    <property type="term" value="C:cytosol"/>
    <property type="evidence" value="ECO:0007669"/>
    <property type="project" value="TreeGrafter"/>
</dbReference>
<sequence>MTILGRITFRAVSLKCFCLRVSRASFARYQLSFSQPTKRSYKSIKMGSTDDKTSMARGSLIVLEGLDRSGKSSQCAKLLSYLQSNGFSVEAWRFPDRTTGIGQMISSYLLNESQLDDRAIHLLFSANRWEKRALMERKLKSGTTLIVDRYSYSGVAFSAAKGLDLQWCKAPEEGLIAPDLVLYLDIPPEKAAERGGYGTERYEKLEFQKKVAEYYYALRDSSWEVVDGCLKMEVVEEKLRELAMNCILKCQNGKPLVNLWSGN</sequence>
<dbReference type="AlphaFoldDB" id="A0A9Q0D0W8"/>
<dbReference type="GO" id="GO:0004550">
    <property type="term" value="F:nucleoside diphosphate kinase activity"/>
    <property type="evidence" value="ECO:0007669"/>
    <property type="project" value="TreeGrafter"/>
</dbReference>
<dbReference type="Pfam" id="PF02223">
    <property type="entry name" value="Thymidylate_kin"/>
    <property type="match status" value="1"/>
</dbReference>
<dbReference type="GO" id="GO:0006227">
    <property type="term" value="P:dUDP biosynthetic process"/>
    <property type="evidence" value="ECO:0007669"/>
    <property type="project" value="TreeGrafter"/>
</dbReference>
<name>A0A9Q0D0W8_9POAL</name>
<accession>A0A9Q0D0W8</accession>
<evidence type="ECO:0000256" key="4">
    <source>
        <dbReference type="ARBA" id="ARBA00017144"/>
    </source>
</evidence>
<evidence type="ECO:0000313" key="11">
    <source>
        <dbReference type="EMBL" id="KAJ1703458.1"/>
    </source>
</evidence>
<keyword evidence="5" id="KW-0808">Transferase</keyword>
<evidence type="ECO:0000256" key="1">
    <source>
        <dbReference type="ARBA" id="ARBA00004992"/>
    </source>
</evidence>
<evidence type="ECO:0000259" key="10">
    <source>
        <dbReference type="Pfam" id="PF02223"/>
    </source>
</evidence>
<evidence type="ECO:0000313" key="12">
    <source>
        <dbReference type="Proteomes" id="UP001151287"/>
    </source>
</evidence>
<dbReference type="Gene3D" id="3.40.50.300">
    <property type="entry name" value="P-loop containing nucleotide triphosphate hydrolases"/>
    <property type="match status" value="1"/>
</dbReference>
<organism evidence="11 12">
    <name type="scientific">Rhynchospora breviuscula</name>
    <dbReference type="NCBI Taxonomy" id="2022672"/>
    <lineage>
        <taxon>Eukaryota</taxon>
        <taxon>Viridiplantae</taxon>
        <taxon>Streptophyta</taxon>
        <taxon>Embryophyta</taxon>
        <taxon>Tracheophyta</taxon>
        <taxon>Spermatophyta</taxon>
        <taxon>Magnoliopsida</taxon>
        <taxon>Liliopsida</taxon>
        <taxon>Poales</taxon>
        <taxon>Cyperaceae</taxon>
        <taxon>Cyperoideae</taxon>
        <taxon>Rhynchosporeae</taxon>
        <taxon>Rhynchospora</taxon>
    </lineage>
</organism>
<dbReference type="PANTHER" id="PTHR10344:SF1">
    <property type="entry name" value="THYMIDYLATE KINASE"/>
    <property type="match status" value="1"/>
</dbReference>